<dbReference type="RefSeq" id="WP_343331187.1">
    <property type="nucleotide sequence ID" value="NZ_JAPOHD010000002.1"/>
</dbReference>
<dbReference type="Gene3D" id="3.40.50.1000">
    <property type="entry name" value="HAD superfamily/HAD-like"/>
    <property type="match status" value="1"/>
</dbReference>
<dbReference type="InterPro" id="IPR052550">
    <property type="entry name" value="Pyrimidine_5'-ntase_YjjG"/>
</dbReference>
<dbReference type="Proteomes" id="UP001145087">
    <property type="component" value="Unassembled WGS sequence"/>
</dbReference>
<dbReference type="NCBIfam" id="TIGR01549">
    <property type="entry name" value="HAD-SF-IA-v1"/>
    <property type="match status" value="1"/>
</dbReference>
<dbReference type="SFLD" id="SFLDS00003">
    <property type="entry name" value="Haloacid_Dehalogenase"/>
    <property type="match status" value="1"/>
</dbReference>
<dbReference type="SFLD" id="SFLDG01129">
    <property type="entry name" value="C1.5:_HAD__Beta-PGM__Phosphata"/>
    <property type="match status" value="1"/>
</dbReference>
<sequence length="234" mass="27308">MKKKYTHIFFDLDNTLWDFRKNSRCAMEVTYNNFEIAELGVEFDRFYECYSENNTALWTAYRKKEVRKNELTRQRFQLTFDALSIKGIEPDQMNDYYLTEMPKQVNLIEGALDILEYLKAKRYKLFIITNGFREVQYKKLQNSGLGTYFEKVFISEDIKTPKPGNEIFEYAIKSANAKKVNSLMVGDDWDVDIMGAYKFGIDAVYLQPGIDQKATDEHGGVGKILNLNELVLVL</sequence>
<dbReference type="AlphaFoldDB" id="A0A9X3F1V1"/>
<dbReference type="NCBIfam" id="TIGR02254">
    <property type="entry name" value="YjjG_YfnB"/>
    <property type="match status" value="1"/>
</dbReference>
<dbReference type="InterPro" id="IPR036412">
    <property type="entry name" value="HAD-like_sf"/>
</dbReference>
<dbReference type="InterPro" id="IPR011951">
    <property type="entry name" value="HAD-SF_hydro_IA_YjjG/PynA"/>
</dbReference>
<organism evidence="1 2">
    <name type="scientific">Draconibacterium aestuarii</name>
    <dbReference type="NCBI Taxonomy" id="2998507"/>
    <lineage>
        <taxon>Bacteria</taxon>
        <taxon>Pseudomonadati</taxon>
        <taxon>Bacteroidota</taxon>
        <taxon>Bacteroidia</taxon>
        <taxon>Marinilabiliales</taxon>
        <taxon>Prolixibacteraceae</taxon>
        <taxon>Draconibacterium</taxon>
    </lineage>
</organism>
<comment type="caution">
    <text evidence="1">The sequence shown here is derived from an EMBL/GenBank/DDBJ whole genome shotgun (WGS) entry which is preliminary data.</text>
</comment>
<dbReference type="EMBL" id="JAPOHD010000002">
    <property type="protein sequence ID" value="MCY1718848.1"/>
    <property type="molecule type" value="Genomic_DNA"/>
</dbReference>
<dbReference type="Pfam" id="PF13419">
    <property type="entry name" value="HAD_2"/>
    <property type="match status" value="1"/>
</dbReference>
<dbReference type="GO" id="GO:0008253">
    <property type="term" value="F:5'-nucleotidase activity"/>
    <property type="evidence" value="ECO:0007669"/>
    <property type="project" value="InterPro"/>
</dbReference>
<name>A0A9X3F1V1_9BACT</name>
<protein>
    <submittedName>
        <fullName evidence="1">YjjG family noncanonical pyrimidine nucleotidase</fullName>
    </submittedName>
</protein>
<dbReference type="PANTHER" id="PTHR47478">
    <property type="match status" value="1"/>
</dbReference>
<evidence type="ECO:0000313" key="1">
    <source>
        <dbReference type="EMBL" id="MCY1718848.1"/>
    </source>
</evidence>
<dbReference type="InterPro" id="IPR006439">
    <property type="entry name" value="HAD-SF_hydro_IA"/>
</dbReference>
<proteinExistence type="predicted"/>
<evidence type="ECO:0000313" key="2">
    <source>
        <dbReference type="Proteomes" id="UP001145087"/>
    </source>
</evidence>
<dbReference type="PRINTS" id="PR00413">
    <property type="entry name" value="HADHALOGNASE"/>
</dbReference>
<gene>
    <name evidence="1" type="ORF">OU798_00745</name>
</gene>
<dbReference type="Gene3D" id="1.10.150.240">
    <property type="entry name" value="Putative phosphatase, domain 2"/>
    <property type="match status" value="1"/>
</dbReference>
<dbReference type="SUPFAM" id="SSF56784">
    <property type="entry name" value="HAD-like"/>
    <property type="match status" value="1"/>
</dbReference>
<dbReference type="InterPro" id="IPR023198">
    <property type="entry name" value="PGP-like_dom2"/>
</dbReference>
<dbReference type="InterPro" id="IPR023214">
    <property type="entry name" value="HAD_sf"/>
</dbReference>
<accession>A0A9X3F1V1</accession>
<reference evidence="1" key="1">
    <citation type="submission" date="2022-11" db="EMBL/GenBank/DDBJ databases">
        <title>Marilongibacter aestuarii gen. nov., sp. nov., isolated from tidal flat sediment.</title>
        <authorList>
            <person name="Jiayan W."/>
        </authorList>
    </citation>
    <scope>NUCLEOTIDE SEQUENCE</scope>
    <source>
        <strain evidence="1">Z1-6</strain>
    </source>
</reference>
<dbReference type="PANTHER" id="PTHR47478:SF1">
    <property type="entry name" value="PYRIMIDINE 5'-NUCLEOTIDASE YJJG"/>
    <property type="match status" value="1"/>
</dbReference>
<keyword evidence="2" id="KW-1185">Reference proteome</keyword>
<dbReference type="InterPro" id="IPR041492">
    <property type="entry name" value="HAD_2"/>
</dbReference>